<protein>
    <submittedName>
        <fullName evidence="2">Uncharacterized protein</fullName>
    </submittedName>
</protein>
<comment type="caution">
    <text evidence="2">The sequence shown here is derived from an EMBL/GenBank/DDBJ whole genome shotgun (WGS) entry which is preliminary data.</text>
</comment>
<feature type="transmembrane region" description="Helical" evidence="1">
    <location>
        <begin position="12"/>
        <end position="30"/>
    </location>
</feature>
<dbReference type="Proteomes" id="UP001157439">
    <property type="component" value="Unassembled WGS sequence"/>
</dbReference>
<evidence type="ECO:0000313" key="3">
    <source>
        <dbReference type="Proteomes" id="UP001157439"/>
    </source>
</evidence>
<organism evidence="2 3">
    <name type="scientific">Paraferrimonas haliotis</name>
    <dbReference type="NCBI Taxonomy" id="2013866"/>
    <lineage>
        <taxon>Bacteria</taxon>
        <taxon>Pseudomonadati</taxon>
        <taxon>Pseudomonadota</taxon>
        <taxon>Gammaproteobacteria</taxon>
        <taxon>Alteromonadales</taxon>
        <taxon>Ferrimonadaceae</taxon>
        <taxon>Paraferrimonas</taxon>
    </lineage>
</organism>
<evidence type="ECO:0000256" key="1">
    <source>
        <dbReference type="SAM" id="Phobius"/>
    </source>
</evidence>
<dbReference type="EMBL" id="BSPO01000002">
    <property type="protein sequence ID" value="GLS82706.1"/>
    <property type="molecule type" value="Genomic_DNA"/>
</dbReference>
<dbReference type="AlphaFoldDB" id="A0AA37TW99"/>
<name>A0AA37TW99_9GAMM</name>
<reference evidence="2 3" key="1">
    <citation type="journal article" date="2014" name="Int. J. Syst. Evol. Microbiol.">
        <title>Complete genome sequence of Corynebacterium casei LMG S-19264T (=DSM 44701T), isolated from a smear-ripened cheese.</title>
        <authorList>
            <consortium name="US DOE Joint Genome Institute (JGI-PGF)"/>
            <person name="Walter F."/>
            <person name="Albersmeier A."/>
            <person name="Kalinowski J."/>
            <person name="Ruckert C."/>
        </authorList>
    </citation>
    <scope>NUCLEOTIDE SEQUENCE [LARGE SCALE GENOMIC DNA]</scope>
    <source>
        <strain evidence="2 3">NBRC 112785</strain>
    </source>
</reference>
<keyword evidence="3" id="KW-1185">Reference proteome</keyword>
<keyword evidence="1" id="KW-1133">Transmembrane helix</keyword>
<keyword evidence="1" id="KW-0812">Transmembrane</keyword>
<keyword evidence="1" id="KW-0472">Membrane</keyword>
<sequence length="50" mass="5626">MPKQNQDGIEAFSYYISFVLWYVIDMLIMVDKSDGKSSREHASALANAKG</sequence>
<proteinExistence type="predicted"/>
<evidence type="ECO:0000313" key="2">
    <source>
        <dbReference type="EMBL" id="GLS82706.1"/>
    </source>
</evidence>
<accession>A0AA37TW99</accession>
<gene>
    <name evidence="2" type="ORF">GCM10007894_06830</name>
</gene>